<feature type="active site" description="Nucleophile" evidence="1">
    <location>
        <position position="226"/>
    </location>
</feature>
<protein>
    <submittedName>
        <fullName evidence="4">L-asparaginase</fullName>
    </submittedName>
</protein>
<accession>A0A8E2E9N8</accession>
<dbReference type="Pfam" id="PF01112">
    <property type="entry name" value="Asparaginase_2"/>
    <property type="match status" value="1"/>
</dbReference>
<evidence type="ECO:0000313" key="5">
    <source>
        <dbReference type="Proteomes" id="UP000250266"/>
    </source>
</evidence>
<dbReference type="Gene3D" id="3.60.20.30">
    <property type="entry name" value="(Glycosyl)asparaginase"/>
    <property type="match status" value="1"/>
</dbReference>
<dbReference type="GO" id="GO:0016787">
    <property type="term" value="F:hydrolase activity"/>
    <property type="evidence" value="ECO:0007669"/>
    <property type="project" value="InterPro"/>
</dbReference>
<evidence type="ECO:0000256" key="3">
    <source>
        <dbReference type="PIRSR" id="PIRSR600246-3"/>
    </source>
</evidence>
<dbReference type="AlphaFoldDB" id="A0A8E2E9N8"/>
<evidence type="ECO:0000256" key="2">
    <source>
        <dbReference type="PIRSR" id="PIRSR600246-2"/>
    </source>
</evidence>
<organism evidence="4 5">
    <name type="scientific">Lepidopterella palustris CBS 459.81</name>
    <dbReference type="NCBI Taxonomy" id="1314670"/>
    <lineage>
        <taxon>Eukaryota</taxon>
        <taxon>Fungi</taxon>
        <taxon>Dikarya</taxon>
        <taxon>Ascomycota</taxon>
        <taxon>Pezizomycotina</taxon>
        <taxon>Dothideomycetes</taxon>
        <taxon>Pleosporomycetidae</taxon>
        <taxon>Mytilinidiales</taxon>
        <taxon>Argynnaceae</taxon>
        <taxon>Lepidopterella</taxon>
    </lineage>
</organism>
<proteinExistence type="predicted"/>
<dbReference type="InterPro" id="IPR000246">
    <property type="entry name" value="Peptidase_T2"/>
</dbReference>
<dbReference type="PANTHER" id="PTHR10188">
    <property type="entry name" value="L-ASPARAGINASE"/>
    <property type="match status" value="1"/>
</dbReference>
<evidence type="ECO:0000256" key="1">
    <source>
        <dbReference type="PIRSR" id="PIRSR600246-1"/>
    </source>
</evidence>
<feature type="site" description="Cleavage; by autolysis" evidence="3">
    <location>
        <begin position="225"/>
        <end position="226"/>
    </location>
</feature>
<dbReference type="EMBL" id="KV744979">
    <property type="protein sequence ID" value="OCK79975.1"/>
    <property type="molecule type" value="Genomic_DNA"/>
</dbReference>
<dbReference type="GO" id="GO:0005737">
    <property type="term" value="C:cytoplasm"/>
    <property type="evidence" value="ECO:0007669"/>
    <property type="project" value="TreeGrafter"/>
</dbReference>
<keyword evidence="5" id="KW-1185">Reference proteome</keyword>
<dbReference type="PANTHER" id="PTHR10188:SF43">
    <property type="entry name" value="ASPARAGINASE (EUROFUNG)"/>
    <property type="match status" value="1"/>
</dbReference>
<feature type="binding site" evidence="2">
    <location>
        <begin position="346"/>
        <end position="349"/>
    </location>
    <ligand>
        <name>substrate</name>
    </ligand>
</feature>
<dbReference type="SUPFAM" id="SSF56235">
    <property type="entry name" value="N-terminal nucleophile aminohydrolases (Ntn hydrolases)"/>
    <property type="match status" value="1"/>
</dbReference>
<dbReference type="OrthoDB" id="2262349at2759"/>
<dbReference type="Proteomes" id="UP000250266">
    <property type="component" value="Unassembled WGS sequence"/>
</dbReference>
<dbReference type="CDD" id="cd04701">
    <property type="entry name" value="Asparaginase_2"/>
    <property type="match status" value="1"/>
</dbReference>
<sequence length="447" mass="48097">MTNSHSSNIHPRIIIHGGAGNISRANLTPAAYAAYRKSLLAVLSSASSLLQKRDASALDVATHAVSLLENDPLFNAGKGAVFTRAGTIELESSIMVSNGQRKRGVGCMVLTRVKNPIKLAREMLLRGERGGGGGAQRHCQLSGEYLEGLAEKWGLEIVEPDYFFTKKRWDEHQRGLKFEQEPISPIAQFHDPFPFPEGKPEVLNSMEFHAEPNASWDGKEYLPQGTVGAVVLDRSGTVCVATSTGGLTNKLPGRIGDTPTLGAGYWAEEWLEEIQKQEMLYQPSTPPNPLSSSLDKLSTGDIPGLITNCLPSKSNNLTSSQIAIPEKVLAEQPTSTRRHAVAMSGTGNGDSFLRMNAARTAAAMSRFSSPNIPLSVAVTRMAGSGGELQKSAGERWGHTGEGEGGIIGIELVGTQGNIVADFNCGGMFRAWIDDEGKQQCMVFKEEY</sequence>
<reference evidence="4 5" key="1">
    <citation type="journal article" date="2016" name="Nat. Commun.">
        <title>Ectomycorrhizal ecology is imprinted in the genome of the dominant symbiotic fungus Cenococcum geophilum.</title>
        <authorList>
            <consortium name="DOE Joint Genome Institute"/>
            <person name="Peter M."/>
            <person name="Kohler A."/>
            <person name="Ohm R.A."/>
            <person name="Kuo A."/>
            <person name="Krutzmann J."/>
            <person name="Morin E."/>
            <person name="Arend M."/>
            <person name="Barry K.W."/>
            <person name="Binder M."/>
            <person name="Choi C."/>
            <person name="Clum A."/>
            <person name="Copeland A."/>
            <person name="Grisel N."/>
            <person name="Haridas S."/>
            <person name="Kipfer T."/>
            <person name="LaButti K."/>
            <person name="Lindquist E."/>
            <person name="Lipzen A."/>
            <person name="Maire R."/>
            <person name="Meier B."/>
            <person name="Mihaltcheva S."/>
            <person name="Molinier V."/>
            <person name="Murat C."/>
            <person name="Poggeler S."/>
            <person name="Quandt C.A."/>
            <person name="Sperisen C."/>
            <person name="Tritt A."/>
            <person name="Tisserant E."/>
            <person name="Crous P.W."/>
            <person name="Henrissat B."/>
            <person name="Nehls U."/>
            <person name="Egli S."/>
            <person name="Spatafora J.W."/>
            <person name="Grigoriev I.V."/>
            <person name="Martin F.M."/>
        </authorList>
    </citation>
    <scope>NUCLEOTIDE SEQUENCE [LARGE SCALE GENOMIC DNA]</scope>
    <source>
        <strain evidence="4 5">CBS 459.81</strain>
    </source>
</reference>
<gene>
    <name evidence="4" type="ORF">K432DRAFT_405086</name>
</gene>
<feature type="binding site" evidence="2">
    <location>
        <begin position="254"/>
        <end position="257"/>
    </location>
    <ligand>
        <name>substrate</name>
    </ligand>
</feature>
<dbReference type="InterPro" id="IPR029055">
    <property type="entry name" value="Ntn_hydrolases_N"/>
</dbReference>
<name>A0A8E2E9N8_9PEZI</name>
<evidence type="ECO:0000313" key="4">
    <source>
        <dbReference type="EMBL" id="OCK79975.1"/>
    </source>
</evidence>